<keyword evidence="5" id="KW-1185">Reference proteome</keyword>
<evidence type="ECO:0000313" key="2">
    <source>
        <dbReference type="EMBL" id="NWJ46348.1"/>
    </source>
</evidence>
<evidence type="ECO:0000256" key="1">
    <source>
        <dbReference type="SAM" id="Phobius"/>
    </source>
</evidence>
<evidence type="ECO:0000313" key="3">
    <source>
        <dbReference type="EMBL" id="WJW65719.1"/>
    </source>
</evidence>
<sequence length="123" mass="13096">MIVLDTAIVTDPTAVSSISSLTVIGAWVGGLGIIFAALSFSFGMINPRLFRVGLTWLIAADAGILTMLATLILLIESATLWIFTVAGVIILIALTVFVVMVLRLYASKGAPASLEDARRRIEF</sequence>
<dbReference type="Proteomes" id="UP001431572">
    <property type="component" value="Chromosome 1"/>
</dbReference>
<dbReference type="AlphaFoldDB" id="A0A8T7LWG9"/>
<evidence type="ECO:0000313" key="5">
    <source>
        <dbReference type="Proteomes" id="UP001431572"/>
    </source>
</evidence>
<feature type="transmembrane region" description="Helical" evidence="1">
    <location>
        <begin position="81"/>
        <end position="105"/>
    </location>
</feature>
<dbReference type="RefSeq" id="WP_341467604.1">
    <property type="nucleotide sequence ID" value="NZ_CP128399.1"/>
</dbReference>
<feature type="transmembrane region" description="Helical" evidence="1">
    <location>
        <begin position="20"/>
        <end position="42"/>
    </location>
</feature>
<organism evidence="2 4">
    <name type="scientific">Candidatus Chlorohelix allophototropha</name>
    <dbReference type="NCBI Taxonomy" id="3003348"/>
    <lineage>
        <taxon>Bacteria</taxon>
        <taxon>Bacillati</taxon>
        <taxon>Chloroflexota</taxon>
        <taxon>Chloroflexia</taxon>
        <taxon>Candidatus Chloroheliales</taxon>
        <taxon>Candidatus Chloroheliaceae</taxon>
        <taxon>Candidatus Chlorohelix</taxon>
    </lineage>
</organism>
<dbReference type="EMBL" id="CP128399">
    <property type="protein sequence ID" value="WJW65719.1"/>
    <property type="molecule type" value="Genomic_DNA"/>
</dbReference>
<keyword evidence="1" id="KW-1133">Transmembrane helix</keyword>
<proteinExistence type="predicted"/>
<dbReference type="EMBL" id="JACATZ010000001">
    <property type="protein sequence ID" value="NWJ46348.1"/>
    <property type="molecule type" value="Genomic_DNA"/>
</dbReference>
<reference evidence="2 4" key="1">
    <citation type="submission" date="2020-06" db="EMBL/GenBank/DDBJ databases">
        <title>Anoxygenic phototrophic Chloroflexota member uses a Type I reaction center.</title>
        <authorList>
            <person name="Tsuji J.M."/>
            <person name="Shaw N.A."/>
            <person name="Nagashima S."/>
            <person name="Venkiteswaran J."/>
            <person name="Schiff S.L."/>
            <person name="Hanada S."/>
            <person name="Tank M."/>
            <person name="Neufeld J.D."/>
        </authorList>
    </citation>
    <scope>NUCLEOTIDE SEQUENCE [LARGE SCALE GENOMIC DNA]</scope>
    <source>
        <strain evidence="2">L227-S17</strain>
    </source>
</reference>
<reference evidence="3" key="2">
    <citation type="journal article" date="2024" name="Nature">
        <title>Anoxygenic phototroph of the Chloroflexota uses a type I reaction centre.</title>
        <authorList>
            <person name="Tsuji J.M."/>
            <person name="Shaw N.A."/>
            <person name="Nagashima S."/>
            <person name="Venkiteswaran J.J."/>
            <person name="Schiff S.L."/>
            <person name="Watanabe T."/>
            <person name="Fukui M."/>
            <person name="Hanada S."/>
            <person name="Tank M."/>
            <person name="Neufeld J.D."/>
        </authorList>
    </citation>
    <scope>NUCLEOTIDE SEQUENCE</scope>
    <source>
        <strain evidence="3">L227-S17</strain>
    </source>
</reference>
<protein>
    <submittedName>
        <fullName evidence="2">Uncharacterized protein</fullName>
    </submittedName>
</protein>
<name>A0A8T7LWG9_9CHLR</name>
<keyword evidence="1" id="KW-0812">Transmembrane</keyword>
<dbReference type="Proteomes" id="UP000521676">
    <property type="component" value="Unassembled WGS sequence"/>
</dbReference>
<gene>
    <name evidence="2" type="ORF">HXX08_10765</name>
    <name evidence="3" type="ORF">OZ401_001497</name>
</gene>
<accession>A0A8T7LWG9</accession>
<keyword evidence="1" id="KW-0472">Membrane</keyword>
<evidence type="ECO:0000313" key="4">
    <source>
        <dbReference type="Proteomes" id="UP000521676"/>
    </source>
</evidence>
<feature type="transmembrane region" description="Helical" evidence="1">
    <location>
        <begin position="54"/>
        <end position="75"/>
    </location>
</feature>